<evidence type="ECO:0000313" key="3">
    <source>
        <dbReference type="Proteomes" id="UP001227192"/>
    </source>
</evidence>
<comment type="caution">
    <text evidence="2">The sequence shown here is derived from an EMBL/GenBank/DDBJ whole genome shotgun (WGS) entry which is preliminary data.</text>
</comment>
<dbReference type="InterPro" id="IPR000782">
    <property type="entry name" value="FAS1_domain"/>
</dbReference>
<dbReference type="Proteomes" id="UP001227192">
    <property type="component" value="Unassembled WGS sequence"/>
</dbReference>
<evidence type="ECO:0000259" key="1">
    <source>
        <dbReference type="PROSITE" id="PS50213"/>
    </source>
</evidence>
<reference evidence="2" key="2">
    <citation type="journal article" date="2016" name="Fungal Biol.">
        <title>Ochratoxin A production by Penicillium thymicola.</title>
        <authorList>
            <person name="Nguyen H.D.T."/>
            <person name="McMullin D.R."/>
            <person name="Ponomareva E."/>
            <person name="Riley R."/>
            <person name="Pomraning K.R."/>
            <person name="Baker S.E."/>
            <person name="Seifert K.A."/>
        </authorList>
    </citation>
    <scope>NUCLEOTIDE SEQUENCE</scope>
    <source>
        <strain evidence="2">DAOM 180753</strain>
    </source>
</reference>
<feature type="domain" description="FAS1" evidence="1">
    <location>
        <begin position="1"/>
        <end position="11"/>
    </location>
</feature>
<dbReference type="AlphaFoldDB" id="A0AAI9TH55"/>
<proteinExistence type="predicted"/>
<organism evidence="2 3">
    <name type="scientific">Penicillium thymicola</name>
    <dbReference type="NCBI Taxonomy" id="293382"/>
    <lineage>
        <taxon>Eukaryota</taxon>
        <taxon>Fungi</taxon>
        <taxon>Dikarya</taxon>
        <taxon>Ascomycota</taxon>
        <taxon>Pezizomycotina</taxon>
        <taxon>Eurotiomycetes</taxon>
        <taxon>Eurotiomycetidae</taxon>
        <taxon>Eurotiales</taxon>
        <taxon>Aspergillaceae</taxon>
        <taxon>Penicillium</taxon>
    </lineage>
</organism>
<gene>
    <name evidence="2" type="ORF">VN97_g7003</name>
</gene>
<dbReference type="EMBL" id="LACB01000214">
    <property type="protein sequence ID" value="KAJ9486334.1"/>
    <property type="molecule type" value="Genomic_DNA"/>
</dbReference>
<keyword evidence="3" id="KW-1185">Reference proteome</keyword>
<name>A0AAI9TH55_PENTH</name>
<dbReference type="PROSITE" id="PS50213">
    <property type="entry name" value="FAS1"/>
    <property type="match status" value="1"/>
</dbReference>
<reference evidence="2" key="1">
    <citation type="submission" date="2015-06" db="EMBL/GenBank/DDBJ databases">
        <authorList>
            <person name="Nguyen H."/>
        </authorList>
    </citation>
    <scope>NUCLEOTIDE SEQUENCE</scope>
    <source>
        <strain evidence="2">DAOM 180753</strain>
    </source>
</reference>
<sequence length="97" mass="11228">MGVVHVLDRVLVPPRKIQDKDGEELMIEELVERLDGCVYGVTRVELQGMSTGLRSNKNNLKLFIPMFVFQSRWRDRCLQNDTKNVTLELTPEKMPLV</sequence>
<protein>
    <recommendedName>
        <fullName evidence="1">FAS1 domain-containing protein</fullName>
    </recommendedName>
</protein>
<accession>A0AAI9TH55</accession>
<evidence type="ECO:0000313" key="2">
    <source>
        <dbReference type="EMBL" id="KAJ9486334.1"/>
    </source>
</evidence>